<sequence length="155" mass="17479">MARFTCPPHSGSGVDVSFILVCRSLSGRRRQCVQCLSIHQPSDINLLILASTIHEGVTCTREASFHFGVHSRVSAQPHLLRFLIAIFLLEKDTINPFFPCRHEPDTVPSNFLLTISMGDETPLYHLVQSSLWTAAVEADTEYFPPTYQQVRECFD</sequence>
<name>W7TIM7_9STRA</name>
<proteinExistence type="predicted"/>
<dbReference type="AlphaFoldDB" id="W7TIM7"/>
<protein>
    <submittedName>
        <fullName evidence="1">Uncharacterized protein</fullName>
    </submittedName>
</protein>
<organism evidence="1 2">
    <name type="scientific">Nannochloropsis gaditana</name>
    <dbReference type="NCBI Taxonomy" id="72520"/>
    <lineage>
        <taxon>Eukaryota</taxon>
        <taxon>Sar</taxon>
        <taxon>Stramenopiles</taxon>
        <taxon>Ochrophyta</taxon>
        <taxon>Eustigmatophyceae</taxon>
        <taxon>Eustigmatales</taxon>
        <taxon>Monodopsidaceae</taxon>
        <taxon>Nannochloropsis</taxon>
    </lineage>
</organism>
<gene>
    <name evidence="1" type="ORF">Naga_101703g1</name>
</gene>
<comment type="caution">
    <text evidence="1">The sequence shown here is derived from an EMBL/GenBank/DDBJ whole genome shotgun (WGS) entry which is preliminary data.</text>
</comment>
<evidence type="ECO:0000313" key="1">
    <source>
        <dbReference type="EMBL" id="EWM20121.1"/>
    </source>
</evidence>
<reference evidence="1 2" key="1">
    <citation type="journal article" date="2014" name="Mol. Plant">
        <title>Chromosome Scale Genome Assembly and Transcriptome Profiling of Nannochloropsis gaditana in Nitrogen Depletion.</title>
        <authorList>
            <person name="Corteggiani Carpinelli E."/>
            <person name="Telatin A."/>
            <person name="Vitulo N."/>
            <person name="Forcato C."/>
            <person name="D'Angelo M."/>
            <person name="Schiavon R."/>
            <person name="Vezzi A."/>
            <person name="Giacometti G.M."/>
            <person name="Morosinotto T."/>
            <person name="Valle G."/>
        </authorList>
    </citation>
    <scope>NUCLEOTIDE SEQUENCE [LARGE SCALE GENOMIC DNA]</scope>
    <source>
        <strain evidence="1 2">B-31</strain>
    </source>
</reference>
<dbReference type="Proteomes" id="UP000019335">
    <property type="component" value="Unassembled WGS sequence"/>
</dbReference>
<dbReference type="EMBL" id="AZIL01003333">
    <property type="protein sequence ID" value="EWM20121.1"/>
    <property type="molecule type" value="Genomic_DNA"/>
</dbReference>
<keyword evidence="2" id="KW-1185">Reference proteome</keyword>
<accession>W7TIM7</accession>
<evidence type="ECO:0000313" key="2">
    <source>
        <dbReference type="Proteomes" id="UP000019335"/>
    </source>
</evidence>